<keyword evidence="1" id="KW-1133">Transmembrane helix</keyword>
<protein>
    <submittedName>
        <fullName evidence="2">Uncharacterized protein</fullName>
    </submittedName>
</protein>
<feature type="transmembrane region" description="Helical" evidence="1">
    <location>
        <begin position="48"/>
        <end position="67"/>
    </location>
</feature>
<dbReference type="Proteomes" id="UP000237717">
    <property type="component" value="Chromosome I"/>
</dbReference>
<proteinExistence type="predicted"/>
<evidence type="ECO:0000313" key="3">
    <source>
        <dbReference type="Proteomes" id="UP000237717"/>
    </source>
</evidence>
<accession>A0A2L2LE56</accession>
<gene>
    <name evidence="2" type="ORF">At1D1609_25550</name>
</gene>
<name>A0A2L2LE56_AGRTU</name>
<evidence type="ECO:0000256" key="1">
    <source>
        <dbReference type="SAM" id="Phobius"/>
    </source>
</evidence>
<reference evidence="2 3" key="1">
    <citation type="submission" date="2018-02" db="EMBL/GenBank/DDBJ databases">
        <title>Complete genome sequence of Agrobacterium tumefaciens 1D1609.</title>
        <authorList>
            <person name="Cho S.-T."/>
            <person name="Haryono M."/>
            <person name="Chang H.-H."/>
            <person name="Santos M.N."/>
            <person name="Lai E.-M."/>
            <person name="Kuo C.-H."/>
        </authorList>
    </citation>
    <scope>NUCLEOTIDE SEQUENCE [LARGE SCALE GENOMIC DNA]</scope>
    <source>
        <strain evidence="2 3">1D1609</strain>
    </source>
</reference>
<organism evidence="2 3">
    <name type="scientific">Agrobacterium tumefaciens</name>
    <dbReference type="NCBI Taxonomy" id="358"/>
    <lineage>
        <taxon>Bacteria</taxon>
        <taxon>Pseudomonadati</taxon>
        <taxon>Pseudomonadota</taxon>
        <taxon>Alphaproteobacteria</taxon>
        <taxon>Hyphomicrobiales</taxon>
        <taxon>Rhizobiaceae</taxon>
        <taxon>Rhizobium/Agrobacterium group</taxon>
        <taxon>Agrobacterium</taxon>
        <taxon>Agrobacterium tumefaciens complex</taxon>
    </lineage>
</organism>
<dbReference type="AlphaFoldDB" id="A0A2L2LE56"/>
<sequence>MVKKTQRFFNIEVYCVTFSLYNCRQGCSVIFRNYTSLAGAIVRLSSNFLYLFFVIVFFLQGCTATGLREFELYRQAYEAQFAEANALLVDIAKAERKAWFDINGKDKNFAPDDAAYYVESVEPPLTASLRRSLQALNDYNAALVALGKGENAAAAVDRVTGFALNIKSASAAIGAIDGKTAPPVVAQAALTLSPGVAQAKIAAEALLAEAGREEFRRRLVANGKHMDAFLVALRDATPSMHLLLNAGQNRYSTDGGSAATRNAAFESNRLRLAGWVLLIDQSRVALARALAAASAPAGVSISSLNDASIELRVLAEKIRSERLR</sequence>
<keyword evidence="1" id="KW-0472">Membrane</keyword>
<dbReference type="RefSeq" id="WP_139102970.1">
    <property type="nucleotide sequence ID" value="NZ_CP026924.1"/>
</dbReference>
<keyword evidence="1" id="KW-0812">Transmembrane</keyword>
<dbReference type="EMBL" id="CP026924">
    <property type="protein sequence ID" value="AVH42609.1"/>
    <property type="molecule type" value="Genomic_DNA"/>
</dbReference>
<evidence type="ECO:0000313" key="2">
    <source>
        <dbReference type="EMBL" id="AVH42609.1"/>
    </source>
</evidence>